<gene>
    <name evidence="4" type="ORF">O3303_02050</name>
</gene>
<dbReference type="Pfam" id="PF09940">
    <property type="entry name" value="DUF2172"/>
    <property type="match status" value="1"/>
</dbReference>
<dbReference type="RefSeq" id="WP_269560404.1">
    <property type="nucleotide sequence ID" value="NZ_CP114767.1"/>
</dbReference>
<dbReference type="InterPro" id="IPR032610">
    <property type="entry name" value="DUF2172"/>
</dbReference>
<dbReference type="Gene3D" id="1.10.10.10">
    <property type="entry name" value="Winged helix-like DNA-binding domain superfamily/Winged helix DNA-binding domain"/>
    <property type="match status" value="1"/>
</dbReference>
<evidence type="ECO:0000259" key="1">
    <source>
        <dbReference type="Pfam" id="PF09940"/>
    </source>
</evidence>
<sequence length="466" mass="51175">MRDSVTDLSFFNPMTVPALAALASRVSPAALASGEDMHALLRRLFPICRSITGDGVRETLAIVREYLPALQMHEVPSGTPVLDWTVPAEWNIRDAWVKNAAGERVIDFAQHNLHVLGYSTPVQGWFSRQELEEHLYSLPGQPDLIPYRTSYYQPAWGFCLRHHDRLQLQDEYYEVCIDSTLDAAGSLTYAELLLPATAPEPDAGEVLLSCHCCHPSLANDNLSGLVVAVALARQLAALPDRRYAYRFVFGPGTIGSITWLARNPEAVARIRHGLVLTLLGGPGHFTYKQSRQGAAAVDAAAALVLARHTPASEIRPWLPYGYDERQYCSPGFNLPVGCLSRTPFGEFAEYHTSADNLDFVQPAQLQESLELILRLCQTLDQNRCYRNLLPYGEPQLGRRGLYKGVGGGTEGHDWQMALLWVLSLSDGHTPLLDVAAKAGLPFELLHRAAQALAATDLLAAASVTDA</sequence>
<dbReference type="EMBL" id="CP114767">
    <property type="protein sequence ID" value="WBA42348.1"/>
    <property type="molecule type" value="Genomic_DNA"/>
</dbReference>
<dbReference type="InterPro" id="IPR036388">
    <property type="entry name" value="WH-like_DNA-bd_sf"/>
</dbReference>
<keyword evidence="5" id="KW-1185">Reference proteome</keyword>
<protein>
    <submittedName>
        <fullName evidence="4">DUF4910 domain-containing protein</fullName>
    </submittedName>
</protein>
<organism evidence="4 5">
    <name type="scientific">Hymenobacter canadensis</name>
    <dbReference type="NCBI Taxonomy" id="2999067"/>
    <lineage>
        <taxon>Bacteria</taxon>
        <taxon>Pseudomonadati</taxon>
        <taxon>Bacteroidota</taxon>
        <taxon>Cytophagia</taxon>
        <taxon>Cytophagales</taxon>
        <taxon>Hymenobacteraceae</taxon>
        <taxon>Hymenobacter</taxon>
    </lineage>
</organism>
<dbReference type="Pfam" id="PF16254">
    <property type="entry name" value="DUF4910"/>
    <property type="match status" value="1"/>
</dbReference>
<dbReference type="InterPro" id="IPR032589">
    <property type="entry name" value="DUF4910"/>
</dbReference>
<feature type="domain" description="UCP01524 winged helix-turn-helix" evidence="2">
    <location>
        <begin position="383"/>
        <end position="459"/>
    </location>
</feature>
<evidence type="ECO:0000259" key="3">
    <source>
        <dbReference type="Pfam" id="PF16254"/>
    </source>
</evidence>
<dbReference type="SUPFAM" id="SSF53187">
    <property type="entry name" value="Zn-dependent exopeptidases"/>
    <property type="match status" value="1"/>
</dbReference>
<accession>A0ABY7LPK3</accession>
<feature type="domain" description="DUF2172" evidence="1">
    <location>
        <begin position="89"/>
        <end position="180"/>
    </location>
</feature>
<dbReference type="Gene3D" id="3.40.630.10">
    <property type="entry name" value="Zn peptidases"/>
    <property type="match status" value="1"/>
</dbReference>
<dbReference type="PIRSF" id="PIRSF015244">
    <property type="entry name" value="UCP015244"/>
    <property type="match status" value="1"/>
</dbReference>
<dbReference type="Proteomes" id="UP001211005">
    <property type="component" value="Chromosome"/>
</dbReference>
<feature type="domain" description="DUF4910" evidence="3">
    <location>
        <begin position="38"/>
        <end position="382"/>
    </location>
</feature>
<evidence type="ECO:0000313" key="4">
    <source>
        <dbReference type="EMBL" id="WBA42348.1"/>
    </source>
</evidence>
<name>A0ABY7LPK3_9BACT</name>
<dbReference type="Gene3D" id="3.50.30.90">
    <property type="match status" value="1"/>
</dbReference>
<proteinExistence type="predicted"/>
<dbReference type="InterPro" id="IPR032622">
    <property type="entry name" value="UCP01524_HTH"/>
</dbReference>
<dbReference type="Pfam" id="PF16221">
    <property type="entry name" value="HTH_47"/>
    <property type="match status" value="1"/>
</dbReference>
<reference evidence="4 5" key="1">
    <citation type="submission" date="2022-12" db="EMBL/GenBank/DDBJ databases">
        <title>Hymenobacter canadensis sp. nov. isolated from lake water of the Cambridge Bay, Canada.</title>
        <authorList>
            <person name="Kim W.H."/>
            <person name="Lee Y.M."/>
        </authorList>
    </citation>
    <scope>NUCLEOTIDE SEQUENCE [LARGE SCALE GENOMIC DNA]</scope>
    <source>
        <strain evidence="4 5">PAMC 29467</strain>
    </source>
</reference>
<dbReference type="InterPro" id="IPR012353">
    <property type="entry name" value="UCP015244"/>
</dbReference>
<evidence type="ECO:0000259" key="2">
    <source>
        <dbReference type="Pfam" id="PF16221"/>
    </source>
</evidence>
<evidence type="ECO:0000313" key="5">
    <source>
        <dbReference type="Proteomes" id="UP001211005"/>
    </source>
</evidence>